<dbReference type="AlphaFoldDB" id="A0A2W5A485"/>
<feature type="domain" description="TonB C-terminal" evidence="5">
    <location>
        <begin position="11"/>
        <end position="105"/>
    </location>
</feature>
<dbReference type="InterPro" id="IPR006260">
    <property type="entry name" value="TonB/TolA_C"/>
</dbReference>
<keyword evidence="2" id="KW-0812">Transmembrane</keyword>
<evidence type="ECO:0000256" key="3">
    <source>
        <dbReference type="ARBA" id="ARBA00022989"/>
    </source>
</evidence>
<comment type="subcellular location">
    <subcellularLocation>
        <location evidence="1">Membrane</location>
        <topology evidence="1">Single-pass membrane protein</topology>
    </subcellularLocation>
</comment>
<protein>
    <recommendedName>
        <fullName evidence="5">TonB C-terminal domain-containing protein</fullName>
    </recommendedName>
</protein>
<organism evidence="6 7">
    <name type="scientific">Sphingomonas sanxanigenens</name>
    <dbReference type="NCBI Taxonomy" id="397260"/>
    <lineage>
        <taxon>Bacteria</taxon>
        <taxon>Pseudomonadati</taxon>
        <taxon>Pseudomonadota</taxon>
        <taxon>Alphaproteobacteria</taxon>
        <taxon>Sphingomonadales</taxon>
        <taxon>Sphingomonadaceae</taxon>
        <taxon>Sphingomonas</taxon>
    </lineage>
</organism>
<evidence type="ECO:0000256" key="1">
    <source>
        <dbReference type="ARBA" id="ARBA00004167"/>
    </source>
</evidence>
<evidence type="ECO:0000256" key="2">
    <source>
        <dbReference type="ARBA" id="ARBA00022692"/>
    </source>
</evidence>
<dbReference type="PROSITE" id="PS52015">
    <property type="entry name" value="TONB_CTD"/>
    <property type="match status" value="1"/>
</dbReference>
<evidence type="ECO:0000313" key="7">
    <source>
        <dbReference type="Proteomes" id="UP000249066"/>
    </source>
</evidence>
<dbReference type="EMBL" id="QFNN01000094">
    <property type="protein sequence ID" value="PZO88326.1"/>
    <property type="molecule type" value="Genomic_DNA"/>
</dbReference>
<dbReference type="Proteomes" id="UP000249066">
    <property type="component" value="Unassembled WGS sequence"/>
</dbReference>
<dbReference type="GO" id="GO:0006355">
    <property type="term" value="P:regulation of DNA-templated transcription"/>
    <property type="evidence" value="ECO:0007669"/>
    <property type="project" value="InterPro"/>
</dbReference>
<evidence type="ECO:0000256" key="4">
    <source>
        <dbReference type="ARBA" id="ARBA00023136"/>
    </source>
</evidence>
<dbReference type="NCBIfam" id="TIGR01352">
    <property type="entry name" value="tonB_Cterm"/>
    <property type="match status" value="1"/>
</dbReference>
<evidence type="ECO:0000259" key="5">
    <source>
        <dbReference type="PROSITE" id="PS52015"/>
    </source>
</evidence>
<dbReference type="Gene3D" id="3.30.1150.10">
    <property type="match status" value="1"/>
</dbReference>
<comment type="caution">
    <text evidence="6">The sequence shown here is derived from an EMBL/GenBank/DDBJ whole genome shotgun (WGS) entry which is preliminary data.</text>
</comment>
<proteinExistence type="predicted"/>
<dbReference type="Pfam" id="PF03544">
    <property type="entry name" value="TonB_C"/>
    <property type="match status" value="1"/>
</dbReference>
<keyword evidence="4" id="KW-0472">Membrane</keyword>
<accession>A0A2W5A485</accession>
<dbReference type="GO" id="GO:0055085">
    <property type="term" value="P:transmembrane transport"/>
    <property type="evidence" value="ECO:0007669"/>
    <property type="project" value="InterPro"/>
</dbReference>
<sequence>MSGAVAGPLLILVASAARILSVQLEYPPRSLVANEQGAVSFKVEVLASGKARNCRVTSGSGFAALDKATCDQILTRAIFEPAADANGRAIDSTLEGSMNWTIPPRAKPGSEAVRPPVG</sequence>
<gene>
    <name evidence="6" type="ORF">DI623_12865</name>
</gene>
<dbReference type="InterPro" id="IPR037682">
    <property type="entry name" value="TonB_C"/>
</dbReference>
<name>A0A2W5A485_9SPHN</name>
<dbReference type="SUPFAM" id="SSF74653">
    <property type="entry name" value="TolA/TonB C-terminal domain"/>
    <property type="match status" value="1"/>
</dbReference>
<reference evidence="6 7" key="1">
    <citation type="submission" date="2017-08" db="EMBL/GenBank/DDBJ databases">
        <title>Infants hospitalized years apart are colonized by the same room-sourced microbial strains.</title>
        <authorList>
            <person name="Brooks B."/>
            <person name="Olm M.R."/>
            <person name="Firek B.A."/>
            <person name="Baker R."/>
            <person name="Thomas B.C."/>
            <person name="Morowitz M.J."/>
            <person name="Banfield J.F."/>
        </authorList>
    </citation>
    <scope>NUCLEOTIDE SEQUENCE [LARGE SCALE GENOMIC DNA]</scope>
    <source>
        <strain evidence="6">S2_018_000_R2_101</strain>
    </source>
</reference>
<dbReference type="GO" id="GO:0016020">
    <property type="term" value="C:membrane"/>
    <property type="evidence" value="ECO:0007669"/>
    <property type="project" value="UniProtKB-SubCell"/>
</dbReference>
<keyword evidence="3" id="KW-1133">Transmembrane helix</keyword>
<evidence type="ECO:0000313" key="6">
    <source>
        <dbReference type="EMBL" id="PZO88326.1"/>
    </source>
</evidence>